<evidence type="ECO:0008006" key="7">
    <source>
        <dbReference type="Google" id="ProtNLM"/>
    </source>
</evidence>
<dbReference type="RefSeq" id="WP_169791324.1">
    <property type="nucleotide sequence ID" value="NZ_CP011125.1"/>
</dbReference>
<sequence length="502" mass="54082">MSETRERIVEVARARATIAPAVLSALEAQNARWGASAARRASLDALARGAVVVVTGQQLGLCLGPLYTLWKTVSTIRLARQLSAQGIEAVPLFWMQTEDHDWDEIRTVRWLGAEGLREASLAERGASRARTSIAHERLGAEIDAVLEALDLRHTEHGAWLHALLAEHHRPGASLPDAFGAVLTTLFELYGLLTLQPRDAAFAALAAPIHRRALEAHETITARLIADAARLEAAGKRVPIPVRSDCALSFFHPEGPEGPRYRLAPRGDGFALSGATHTLSRDALFAQVEGSPLALSTSALLRPALQDHLLPTAAYVGGPSEVAYAAQLPPIYEALGLTMAPYVRRASYVVTSAEDREALAALDLSLDDLRRDDESTLVQRLGRGPLSEELERLRATVRDGLASARAGLEAIDPGLGKSTTKAEESIEHTLAKLQSRAERANAARQNTRITTLRRVIAALRPGGAPQERVHALPSLAHLDVRRVIAAAIEREPGTEGAEEEIAL</sequence>
<keyword evidence="1" id="KW-0436">Ligase</keyword>
<keyword evidence="6" id="KW-1185">Reference proteome</keyword>
<accession>A0A0F6SDJ6</accession>
<dbReference type="Pfam" id="PF10079">
    <property type="entry name" value="Rossmann-like_BshC"/>
    <property type="match status" value="1"/>
</dbReference>
<evidence type="ECO:0000256" key="1">
    <source>
        <dbReference type="ARBA" id="ARBA00022598"/>
    </source>
</evidence>
<evidence type="ECO:0000259" key="4">
    <source>
        <dbReference type="Pfam" id="PF24850"/>
    </source>
</evidence>
<evidence type="ECO:0000313" key="6">
    <source>
        <dbReference type="Proteomes" id="UP000034883"/>
    </source>
</evidence>
<dbReference type="Proteomes" id="UP000034883">
    <property type="component" value="Chromosome"/>
</dbReference>
<name>A0A0F6SDJ6_9BACT</name>
<evidence type="ECO:0000313" key="5">
    <source>
        <dbReference type="EMBL" id="AKF03559.1"/>
    </source>
</evidence>
<dbReference type="NCBIfam" id="TIGR03998">
    <property type="entry name" value="thiol_BshC"/>
    <property type="match status" value="1"/>
</dbReference>
<gene>
    <name evidence="5" type="ORF">DB32_000708</name>
</gene>
<keyword evidence="2" id="KW-0175">Coiled coil</keyword>
<reference evidence="5 6" key="1">
    <citation type="submission" date="2015-03" db="EMBL/GenBank/DDBJ databases">
        <title>Genome assembly of Sandaracinus amylolyticus DSM 53668.</title>
        <authorList>
            <person name="Sharma G."/>
            <person name="Subramanian S."/>
        </authorList>
    </citation>
    <scope>NUCLEOTIDE SEQUENCE [LARGE SCALE GENOMIC DNA]</scope>
    <source>
        <strain evidence="5 6">DSM 53668</strain>
    </source>
</reference>
<dbReference type="KEGG" id="samy:DB32_000708"/>
<feature type="domain" description="Bacillithiol biosynthesis BshC C-terminal coiled-coil" evidence="4">
    <location>
        <begin position="374"/>
        <end position="469"/>
    </location>
</feature>
<dbReference type="EMBL" id="CP011125">
    <property type="protein sequence ID" value="AKF03559.1"/>
    <property type="molecule type" value="Genomic_DNA"/>
</dbReference>
<evidence type="ECO:0000259" key="3">
    <source>
        <dbReference type="Pfam" id="PF10079"/>
    </source>
</evidence>
<feature type="coiled-coil region" evidence="2">
    <location>
        <begin position="422"/>
        <end position="449"/>
    </location>
</feature>
<dbReference type="GO" id="GO:0016874">
    <property type="term" value="F:ligase activity"/>
    <property type="evidence" value="ECO:0007669"/>
    <property type="project" value="UniProtKB-KW"/>
</dbReference>
<organism evidence="5 6">
    <name type="scientific">Sandaracinus amylolyticus</name>
    <dbReference type="NCBI Taxonomy" id="927083"/>
    <lineage>
        <taxon>Bacteria</taxon>
        <taxon>Pseudomonadati</taxon>
        <taxon>Myxococcota</taxon>
        <taxon>Polyangia</taxon>
        <taxon>Polyangiales</taxon>
        <taxon>Sandaracinaceae</taxon>
        <taxon>Sandaracinus</taxon>
    </lineage>
</organism>
<evidence type="ECO:0000256" key="2">
    <source>
        <dbReference type="SAM" id="Coils"/>
    </source>
</evidence>
<dbReference type="InterPro" id="IPR011199">
    <property type="entry name" value="Bacillithiol_biosynth_BshC"/>
</dbReference>
<feature type="domain" description="Bacillithiol biosynthesis BshC N-terminal Rossmann-like" evidence="3">
    <location>
        <begin position="7"/>
        <end position="344"/>
    </location>
</feature>
<dbReference type="InterPro" id="IPR055399">
    <property type="entry name" value="CC_BshC"/>
</dbReference>
<protein>
    <recommendedName>
        <fullName evidence="7">Cysteine ligase BshC</fullName>
    </recommendedName>
</protein>
<dbReference type="STRING" id="927083.DB32_000708"/>
<dbReference type="InterPro" id="IPR055398">
    <property type="entry name" value="Rossmann-like_BshC"/>
</dbReference>
<dbReference type="Pfam" id="PF24850">
    <property type="entry name" value="CC_BshC"/>
    <property type="match status" value="1"/>
</dbReference>
<dbReference type="AlphaFoldDB" id="A0A0F6SDJ6"/>
<proteinExistence type="predicted"/>